<evidence type="ECO:0000259" key="6">
    <source>
        <dbReference type="Pfam" id="PF07732"/>
    </source>
</evidence>
<dbReference type="CDD" id="cd13861">
    <property type="entry name" value="CuRO_1_CumA_like"/>
    <property type="match status" value="1"/>
</dbReference>
<sequence>MTIDRRAFLKQTAAAFAAAPFLTVGATAADGFRELTARKAKIKLADPDGPTSDLWGYDGTVPGPIIRAKRGETLRIRFRNALDEPTSVHWHGIRIDNAMDGVSGLTQDAVEPGESFDYVFTVPDAGTYWYHAHNKSWNEVARGLYGLLVVDEDEPLFAPEADISFVLDDWLLDDSGRFDVASLGNMMDWSHGGRTGNRLTVNGVTRPDVAVETGRWYRVRLLNACNSRILYFDPNRVGGKVIAYDGQPVGEARKLDYSPHLIGPAQRVDLVLTFDRPGSVPISLETEDKEKPYPFATFRVANGSAAAPALPAIPGTDLPVPDLSAAKHFKLLMEGGAMGRIGHLTYEGKPITRQVMMESRRMWGFNGITNFPDEPFFSVKRGETVVIDTVNQTAFPHAMHTHGHHFQVIDRSGSEVAETPWRDTFLIGPEQTTRIAFVADNPGKWLYHCHMLEHAAAGMTTWFEVT</sequence>
<keyword evidence="3" id="KW-0732">Signal</keyword>
<evidence type="ECO:0000256" key="2">
    <source>
        <dbReference type="ARBA" id="ARBA00023002"/>
    </source>
</evidence>
<dbReference type="SUPFAM" id="SSF49503">
    <property type="entry name" value="Cupredoxins"/>
    <property type="match status" value="3"/>
</dbReference>
<feature type="domain" description="Plastocyanin-like" evidence="6">
    <location>
        <begin position="47"/>
        <end position="153"/>
    </location>
</feature>
<dbReference type="InterPro" id="IPR011707">
    <property type="entry name" value="Cu-oxidase-like_N"/>
</dbReference>
<dbReference type="InterPro" id="IPR011706">
    <property type="entry name" value="Cu-oxidase_C"/>
</dbReference>
<dbReference type="PROSITE" id="PS00079">
    <property type="entry name" value="MULTICOPPER_OXIDASE1"/>
    <property type="match status" value="1"/>
</dbReference>
<accession>A0ABT3HG65</accession>
<dbReference type="Pfam" id="PF00394">
    <property type="entry name" value="Cu-oxidase"/>
    <property type="match status" value="1"/>
</dbReference>
<dbReference type="InterPro" id="IPR045087">
    <property type="entry name" value="Cu-oxidase_fam"/>
</dbReference>
<gene>
    <name evidence="7" type="ORF">M2319_003746</name>
</gene>
<name>A0ABT3HG65_9HYPH</name>
<feature type="chain" id="PRO_5047097539" evidence="3">
    <location>
        <begin position="29"/>
        <end position="466"/>
    </location>
</feature>
<feature type="domain" description="Plastocyanin-like" evidence="4">
    <location>
        <begin position="165"/>
        <end position="284"/>
    </location>
</feature>
<dbReference type="Gene3D" id="2.60.40.420">
    <property type="entry name" value="Cupredoxins - blue copper proteins"/>
    <property type="match status" value="3"/>
</dbReference>
<dbReference type="PANTHER" id="PTHR11709:SF2">
    <property type="entry name" value="MULTICOPPER OXIDASE LPR1"/>
    <property type="match status" value="1"/>
</dbReference>
<protein>
    <submittedName>
        <fullName evidence="7">FtsP/CotA-like multicopper oxidase with cupredoxin domain</fullName>
    </submittedName>
</protein>
<organism evidence="7 8">
    <name type="scientific">Rhodobium gokarnense</name>
    <dbReference type="NCBI Taxonomy" id="364296"/>
    <lineage>
        <taxon>Bacteria</taxon>
        <taxon>Pseudomonadati</taxon>
        <taxon>Pseudomonadota</taxon>
        <taxon>Alphaproteobacteria</taxon>
        <taxon>Hyphomicrobiales</taxon>
        <taxon>Rhodobiaceae</taxon>
        <taxon>Rhodobium</taxon>
    </lineage>
</organism>
<reference evidence="8" key="1">
    <citation type="submission" date="2023-07" db="EMBL/GenBank/DDBJ databases">
        <title>Genome sequencing of Purple Non-Sulfur Bacteria from various extreme environments.</title>
        <authorList>
            <person name="Mayer M."/>
        </authorList>
    </citation>
    <scope>NUCLEOTIDE SEQUENCE [LARGE SCALE GENOMIC DNA]</scope>
    <source>
        <strain evidence="8">DSM 17935</strain>
    </source>
</reference>
<feature type="domain" description="Plastocyanin-like" evidence="5">
    <location>
        <begin position="359"/>
        <end position="465"/>
    </location>
</feature>
<keyword evidence="2" id="KW-0560">Oxidoreductase</keyword>
<evidence type="ECO:0000256" key="3">
    <source>
        <dbReference type="SAM" id="SignalP"/>
    </source>
</evidence>
<dbReference type="Pfam" id="PF07731">
    <property type="entry name" value="Cu-oxidase_2"/>
    <property type="match status" value="1"/>
</dbReference>
<dbReference type="RefSeq" id="WP_264602975.1">
    <property type="nucleotide sequence ID" value="NZ_JAOQNS010000012.1"/>
</dbReference>
<dbReference type="Proteomes" id="UP001209755">
    <property type="component" value="Unassembled WGS sequence"/>
</dbReference>
<evidence type="ECO:0000259" key="4">
    <source>
        <dbReference type="Pfam" id="PF00394"/>
    </source>
</evidence>
<proteinExistence type="predicted"/>
<dbReference type="PROSITE" id="PS00080">
    <property type="entry name" value="MULTICOPPER_OXIDASE2"/>
    <property type="match status" value="1"/>
</dbReference>
<dbReference type="InterPro" id="IPR001117">
    <property type="entry name" value="Cu-oxidase_2nd"/>
</dbReference>
<keyword evidence="8" id="KW-1185">Reference proteome</keyword>
<dbReference type="InterPro" id="IPR006311">
    <property type="entry name" value="TAT_signal"/>
</dbReference>
<evidence type="ECO:0000256" key="1">
    <source>
        <dbReference type="ARBA" id="ARBA00022723"/>
    </source>
</evidence>
<comment type="caution">
    <text evidence="7">The sequence shown here is derived from an EMBL/GenBank/DDBJ whole genome shotgun (WGS) entry which is preliminary data.</text>
</comment>
<evidence type="ECO:0000259" key="5">
    <source>
        <dbReference type="Pfam" id="PF07731"/>
    </source>
</evidence>
<dbReference type="InterPro" id="IPR033138">
    <property type="entry name" value="Cu_oxidase_CS"/>
</dbReference>
<dbReference type="PANTHER" id="PTHR11709">
    <property type="entry name" value="MULTI-COPPER OXIDASE"/>
    <property type="match status" value="1"/>
</dbReference>
<dbReference type="PROSITE" id="PS51318">
    <property type="entry name" value="TAT"/>
    <property type="match status" value="1"/>
</dbReference>
<keyword evidence="1" id="KW-0479">Metal-binding</keyword>
<evidence type="ECO:0000313" key="8">
    <source>
        <dbReference type="Proteomes" id="UP001209755"/>
    </source>
</evidence>
<dbReference type="Pfam" id="PF07732">
    <property type="entry name" value="Cu-oxidase_3"/>
    <property type="match status" value="1"/>
</dbReference>
<dbReference type="InterPro" id="IPR002355">
    <property type="entry name" value="Cu_oxidase_Cu_BS"/>
</dbReference>
<dbReference type="InterPro" id="IPR008972">
    <property type="entry name" value="Cupredoxin"/>
</dbReference>
<dbReference type="EMBL" id="JAOQNS010000012">
    <property type="protein sequence ID" value="MCW2309392.1"/>
    <property type="molecule type" value="Genomic_DNA"/>
</dbReference>
<feature type="signal peptide" evidence="3">
    <location>
        <begin position="1"/>
        <end position="28"/>
    </location>
</feature>
<evidence type="ECO:0000313" key="7">
    <source>
        <dbReference type="EMBL" id="MCW2309392.1"/>
    </source>
</evidence>